<organism evidence="8 9">
    <name type="scientific">Brevundimonas vesicularis</name>
    <name type="common">Pseudomonas vesicularis</name>
    <dbReference type="NCBI Taxonomy" id="41276"/>
    <lineage>
        <taxon>Bacteria</taxon>
        <taxon>Pseudomonadati</taxon>
        <taxon>Pseudomonadota</taxon>
        <taxon>Alphaproteobacteria</taxon>
        <taxon>Caulobacterales</taxon>
        <taxon>Caulobacteraceae</taxon>
        <taxon>Brevundimonas</taxon>
    </lineage>
</organism>
<keyword evidence="2 7" id="KW-0812">Transmembrane</keyword>
<keyword evidence="3 7" id="KW-1133">Transmembrane helix</keyword>
<dbReference type="PANTHER" id="PTHR30518">
    <property type="entry name" value="ENDOLYTIC MUREIN TRANSGLYCOSYLASE"/>
    <property type="match status" value="1"/>
</dbReference>
<protein>
    <recommendedName>
        <fullName evidence="7">Endolytic murein transglycosylase</fullName>
        <ecNumber evidence="7">4.2.2.29</ecNumber>
    </recommendedName>
    <alternativeName>
        <fullName evidence="7">Peptidoglycan lytic transglycosylase</fullName>
    </alternativeName>
    <alternativeName>
        <fullName evidence="7">Peptidoglycan polymerization terminase</fullName>
    </alternativeName>
</protein>
<evidence type="ECO:0000256" key="6">
    <source>
        <dbReference type="ARBA" id="ARBA00023316"/>
    </source>
</evidence>
<dbReference type="GO" id="GO:0071555">
    <property type="term" value="P:cell wall organization"/>
    <property type="evidence" value="ECO:0007669"/>
    <property type="project" value="UniProtKB-KW"/>
</dbReference>
<dbReference type="InterPro" id="IPR003770">
    <property type="entry name" value="MLTG-like"/>
</dbReference>
<dbReference type="Gene3D" id="3.30.160.60">
    <property type="entry name" value="Classic Zinc Finger"/>
    <property type="match status" value="1"/>
</dbReference>
<keyword evidence="7" id="KW-0997">Cell inner membrane</keyword>
<sequence length="337" mass="37261">MIIRLLRRLFLLLFLLGIGAAIYGYKLYQQSLNAPLQASGAAILHVAKGSNINRIAHDLQAHGLQHPWALILHARLNGGAAQIKAGDYRIEPNMSTLDLLNNLQTGKVIVLQFQIIEGKRSADLLRQIAATTELKHELSDKSEAEIAAILGINGSLEGQFLPDTYHFHYGDSDIDLLKHMHQALQNTLAQAWETRAAKDTLNSPYEALILASIIEKETGIAGERAQISGVFHRRLQQNMRLQTDPTVIYGIGEQYQGNLTRRDLQTDTPYNTYTRYGLPPTPIALASAASIKAALNPQTGDSLYFVANGTGGHTFSATYQEHQKAVQTYRRSQKESP</sequence>
<keyword evidence="4 7" id="KW-0472">Membrane</keyword>
<keyword evidence="5 7" id="KW-0456">Lyase</keyword>
<dbReference type="GO" id="GO:0009252">
    <property type="term" value="P:peptidoglycan biosynthetic process"/>
    <property type="evidence" value="ECO:0007669"/>
    <property type="project" value="UniProtKB-UniRule"/>
</dbReference>
<keyword evidence="1 7" id="KW-1003">Cell membrane</keyword>
<evidence type="ECO:0000313" key="9">
    <source>
        <dbReference type="Proteomes" id="UP000251186"/>
    </source>
</evidence>
<feature type="site" description="Important for catalytic activity" evidence="7">
    <location>
        <position position="217"/>
    </location>
</feature>
<gene>
    <name evidence="8" type="primary">yceG_2</name>
    <name evidence="7" type="synonym">mltG</name>
    <name evidence="8" type="ORF">NCTC11166_03360</name>
</gene>
<evidence type="ECO:0000256" key="1">
    <source>
        <dbReference type="ARBA" id="ARBA00022475"/>
    </source>
</evidence>
<comment type="similarity">
    <text evidence="7">Belongs to the transglycosylase MltG family.</text>
</comment>
<name>A0A2X1CTU3_BREVE</name>
<dbReference type="AlphaFoldDB" id="A0A2X1CTU3"/>
<evidence type="ECO:0000256" key="3">
    <source>
        <dbReference type="ARBA" id="ARBA00022989"/>
    </source>
</evidence>
<evidence type="ECO:0000256" key="2">
    <source>
        <dbReference type="ARBA" id="ARBA00022692"/>
    </source>
</evidence>
<dbReference type="GO" id="GO:0008932">
    <property type="term" value="F:lytic endotransglycosylase activity"/>
    <property type="evidence" value="ECO:0007669"/>
    <property type="project" value="UniProtKB-UniRule"/>
</dbReference>
<dbReference type="FunFam" id="3.30.160.60:FF:000242">
    <property type="entry name" value="Endolytic murein transglycosylase"/>
    <property type="match status" value="1"/>
</dbReference>
<dbReference type="Gene3D" id="3.30.1490.480">
    <property type="entry name" value="Endolytic murein transglycosylase"/>
    <property type="match status" value="1"/>
</dbReference>
<evidence type="ECO:0000256" key="4">
    <source>
        <dbReference type="ARBA" id="ARBA00023136"/>
    </source>
</evidence>
<dbReference type="EMBL" id="UAQP01000016">
    <property type="protein sequence ID" value="SPU57651.1"/>
    <property type="molecule type" value="Genomic_DNA"/>
</dbReference>
<dbReference type="Proteomes" id="UP000251186">
    <property type="component" value="Unassembled WGS sequence"/>
</dbReference>
<accession>A0A2X1CTU3</accession>
<evidence type="ECO:0000313" key="8">
    <source>
        <dbReference type="EMBL" id="SPU57651.1"/>
    </source>
</evidence>
<dbReference type="Pfam" id="PF02618">
    <property type="entry name" value="YceG"/>
    <property type="match status" value="1"/>
</dbReference>
<dbReference type="NCBIfam" id="TIGR00247">
    <property type="entry name" value="endolytic transglycosylase MltG"/>
    <property type="match status" value="1"/>
</dbReference>
<evidence type="ECO:0000256" key="7">
    <source>
        <dbReference type="HAMAP-Rule" id="MF_02065"/>
    </source>
</evidence>
<dbReference type="HAMAP" id="MF_02065">
    <property type="entry name" value="MltG"/>
    <property type="match status" value="1"/>
</dbReference>
<comment type="catalytic activity">
    <reaction evidence="7">
        <text>a peptidoglycan chain = a peptidoglycan chain with N-acetyl-1,6-anhydromuramyl-[peptide] at the reducing end + a peptidoglycan chain with N-acetylglucosamine at the non-reducing end.</text>
        <dbReference type="EC" id="4.2.2.29"/>
    </reaction>
</comment>
<dbReference type="EC" id="4.2.2.29" evidence="7"/>
<reference evidence="8 9" key="1">
    <citation type="submission" date="2018-06" db="EMBL/GenBank/DDBJ databases">
        <authorList>
            <consortium name="Pathogen Informatics"/>
            <person name="Doyle S."/>
        </authorList>
    </citation>
    <scope>NUCLEOTIDE SEQUENCE [LARGE SCALE GENOMIC DNA]</scope>
    <source>
        <strain evidence="8 9">NCTC11166</strain>
    </source>
</reference>
<dbReference type="PANTHER" id="PTHR30518:SF2">
    <property type="entry name" value="ENDOLYTIC MUREIN TRANSGLYCOSYLASE"/>
    <property type="match status" value="1"/>
</dbReference>
<dbReference type="CDD" id="cd08010">
    <property type="entry name" value="MltG_like"/>
    <property type="match status" value="1"/>
</dbReference>
<comment type="function">
    <text evidence="7">Functions as a peptidoglycan terminase that cleaves nascent peptidoglycan strands endolytically to terminate their elongation.</text>
</comment>
<evidence type="ECO:0000256" key="5">
    <source>
        <dbReference type="ARBA" id="ARBA00023239"/>
    </source>
</evidence>
<proteinExistence type="inferred from homology"/>
<dbReference type="RefSeq" id="WP_181669236.1">
    <property type="nucleotide sequence ID" value="NZ_UAQP01000016.1"/>
</dbReference>
<keyword evidence="6 7" id="KW-0961">Cell wall biogenesis/degradation</keyword>
<dbReference type="GO" id="GO:0005886">
    <property type="term" value="C:plasma membrane"/>
    <property type="evidence" value="ECO:0007669"/>
    <property type="project" value="UniProtKB-UniRule"/>
</dbReference>